<feature type="transmembrane region" description="Helical" evidence="2">
    <location>
        <begin position="343"/>
        <end position="365"/>
    </location>
</feature>
<protein>
    <submittedName>
        <fullName evidence="3">Uncharacterized protein</fullName>
    </submittedName>
</protein>
<keyword evidence="2" id="KW-1133">Transmembrane helix</keyword>
<name>A0A4R7B7F9_9NEIS</name>
<evidence type="ECO:0000313" key="4">
    <source>
        <dbReference type="Proteomes" id="UP000295611"/>
    </source>
</evidence>
<evidence type="ECO:0000313" key="3">
    <source>
        <dbReference type="EMBL" id="TDR80641.1"/>
    </source>
</evidence>
<feature type="region of interest" description="Disordered" evidence="1">
    <location>
        <begin position="135"/>
        <end position="163"/>
    </location>
</feature>
<feature type="transmembrane region" description="Helical" evidence="2">
    <location>
        <begin position="371"/>
        <end position="392"/>
    </location>
</feature>
<evidence type="ECO:0000256" key="1">
    <source>
        <dbReference type="SAM" id="MobiDB-lite"/>
    </source>
</evidence>
<dbReference type="OrthoDB" id="8756533at2"/>
<comment type="caution">
    <text evidence="3">The sequence shown here is derived from an EMBL/GenBank/DDBJ whole genome shotgun (WGS) entry which is preliminary data.</text>
</comment>
<reference evidence="3 4" key="1">
    <citation type="submission" date="2019-03" db="EMBL/GenBank/DDBJ databases">
        <title>Genomic Encyclopedia of Type Strains, Phase III (KMG-III): the genomes of soil and plant-associated and newly described type strains.</title>
        <authorList>
            <person name="Whitman W."/>
        </authorList>
    </citation>
    <scope>NUCLEOTIDE SEQUENCE [LARGE SCALE GENOMIC DNA]</scope>
    <source>
        <strain evidence="3 4">CECT 8976</strain>
    </source>
</reference>
<dbReference type="Proteomes" id="UP000295611">
    <property type="component" value="Unassembled WGS sequence"/>
</dbReference>
<accession>A0A4R7B7F9</accession>
<dbReference type="EMBL" id="SNZP01000004">
    <property type="protein sequence ID" value="TDR80641.1"/>
    <property type="molecule type" value="Genomic_DNA"/>
</dbReference>
<sequence length="436" mass="47582">MDNLVENTVCIDLPGQDAHNIMVGCANRVILRKHRDIIIDIKLGNNAQYTLQATGKAQRDWFYDPKSKKLLTKLDFKDGERCHVWVGRNIRAELHLRCNGKVINRINVKQMDCTHGCSEDPKEKPAPLIFTLRPQQQTAPASAAAPHTNSAPSPQSHAPAPAQPVEHIRVLQVPQSAYTELKSVAQFVANGGTPTAVDKSDVITRNWIINQISTVGVSVAQKATIFKELGTTTFYLRKYGNNVYIIFREWPQLRKEYNAAKYKTSNIKAVQITAGAGSLKEAGKAAWEAPGGALASKAGRLLFLLQITTDVAEWWHDSQTIDPKTGKPISDVFDLAAKMLTDVAFFWIGAIATSLVGSVLVALAGGVGATVGVAVAAVLVGGVVVSVLLGMVDNKLHITGSLAKALRGSFEYLNQYRPKDYHAYGPHMMPVLSWMH</sequence>
<evidence type="ECO:0000256" key="2">
    <source>
        <dbReference type="SAM" id="Phobius"/>
    </source>
</evidence>
<dbReference type="RefSeq" id="WP_133679195.1">
    <property type="nucleotide sequence ID" value="NZ_SNZP01000004.1"/>
</dbReference>
<dbReference type="AlphaFoldDB" id="A0A4R7B7F9"/>
<gene>
    <name evidence="3" type="ORF">DFP86_104140</name>
</gene>
<keyword evidence="4" id="KW-1185">Reference proteome</keyword>
<organism evidence="3 4">
    <name type="scientific">Paludibacterium purpuratum</name>
    <dbReference type="NCBI Taxonomy" id="1144873"/>
    <lineage>
        <taxon>Bacteria</taxon>
        <taxon>Pseudomonadati</taxon>
        <taxon>Pseudomonadota</taxon>
        <taxon>Betaproteobacteria</taxon>
        <taxon>Neisseriales</taxon>
        <taxon>Chromobacteriaceae</taxon>
        <taxon>Paludibacterium</taxon>
    </lineage>
</organism>
<keyword evidence="2" id="KW-0812">Transmembrane</keyword>
<keyword evidence="2" id="KW-0472">Membrane</keyword>
<proteinExistence type="predicted"/>